<proteinExistence type="predicted"/>
<dbReference type="OrthoDB" id="68400at2759"/>
<reference evidence="1" key="1">
    <citation type="submission" date="2021-02" db="EMBL/GenBank/DDBJ databases">
        <title>First Annotated Genome of the Yellow-green Alga Tribonema minus.</title>
        <authorList>
            <person name="Mahan K.M."/>
        </authorList>
    </citation>
    <scope>NUCLEOTIDE SEQUENCE</scope>
    <source>
        <strain evidence="1">UTEX B ZZ1240</strain>
    </source>
</reference>
<comment type="caution">
    <text evidence="1">The sequence shown here is derived from an EMBL/GenBank/DDBJ whole genome shotgun (WGS) entry which is preliminary data.</text>
</comment>
<accession>A0A835YIX2</accession>
<dbReference type="AlphaFoldDB" id="A0A835YIX2"/>
<protein>
    <submittedName>
        <fullName evidence="1">Uncharacterized protein</fullName>
    </submittedName>
</protein>
<keyword evidence="2" id="KW-1185">Reference proteome</keyword>
<evidence type="ECO:0000313" key="2">
    <source>
        <dbReference type="Proteomes" id="UP000664859"/>
    </source>
</evidence>
<name>A0A835YIX2_9STRA</name>
<sequence>MSTKAAARVRGDLRVLLRHVKALPSTSNCGLATFIVGKFRDGMHAGNRDAVKALRWQAHDAAQMVKATAERRELIDIYAGEKMTQAERMNLSAYRVGLRMPESYQDEDEVLLGKDSEESARQKQ</sequence>
<organism evidence="1 2">
    <name type="scientific">Tribonema minus</name>
    <dbReference type="NCBI Taxonomy" id="303371"/>
    <lineage>
        <taxon>Eukaryota</taxon>
        <taxon>Sar</taxon>
        <taxon>Stramenopiles</taxon>
        <taxon>Ochrophyta</taxon>
        <taxon>PX clade</taxon>
        <taxon>Xanthophyceae</taxon>
        <taxon>Tribonematales</taxon>
        <taxon>Tribonemataceae</taxon>
        <taxon>Tribonema</taxon>
    </lineage>
</organism>
<dbReference type="EMBL" id="JAFCMP010000552">
    <property type="protein sequence ID" value="KAG5175288.1"/>
    <property type="molecule type" value="Genomic_DNA"/>
</dbReference>
<dbReference type="Proteomes" id="UP000664859">
    <property type="component" value="Unassembled WGS sequence"/>
</dbReference>
<evidence type="ECO:0000313" key="1">
    <source>
        <dbReference type="EMBL" id="KAG5175288.1"/>
    </source>
</evidence>
<gene>
    <name evidence="1" type="ORF">JKP88DRAFT_229200</name>
</gene>